<keyword evidence="2" id="KW-1185">Reference proteome</keyword>
<comment type="caution">
    <text evidence="1">The sequence shown here is derived from an EMBL/GenBank/DDBJ whole genome shotgun (WGS) entry which is preliminary data.</text>
</comment>
<evidence type="ECO:0000313" key="2">
    <source>
        <dbReference type="Proteomes" id="UP000324222"/>
    </source>
</evidence>
<dbReference type="EMBL" id="VSRR010131641">
    <property type="protein sequence ID" value="MPD02488.1"/>
    <property type="molecule type" value="Genomic_DNA"/>
</dbReference>
<name>A0A5B7KB83_PORTR</name>
<dbReference type="Proteomes" id="UP000324222">
    <property type="component" value="Unassembled WGS sequence"/>
</dbReference>
<gene>
    <name evidence="1" type="ORF">E2C01_098075</name>
</gene>
<sequence length="115" mass="13197">MLDVDRLTTTRYMHEERHLRNKMFKCHRLLSHPSVKQQFLFLPHSRLSDSLLQRLARPATASRAGSWTSVSGQELPNRSRLAGGIRPRLSLAKIIPSSRCIISVKFHEITVREAP</sequence>
<organism evidence="1 2">
    <name type="scientific">Portunus trituberculatus</name>
    <name type="common">Swimming crab</name>
    <name type="synonym">Neptunus trituberculatus</name>
    <dbReference type="NCBI Taxonomy" id="210409"/>
    <lineage>
        <taxon>Eukaryota</taxon>
        <taxon>Metazoa</taxon>
        <taxon>Ecdysozoa</taxon>
        <taxon>Arthropoda</taxon>
        <taxon>Crustacea</taxon>
        <taxon>Multicrustacea</taxon>
        <taxon>Malacostraca</taxon>
        <taxon>Eumalacostraca</taxon>
        <taxon>Eucarida</taxon>
        <taxon>Decapoda</taxon>
        <taxon>Pleocyemata</taxon>
        <taxon>Brachyura</taxon>
        <taxon>Eubrachyura</taxon>
        <taxon>Portunoidea</taxon>
        <taxon>Portunidae</taxon>
        <taxon>Portuninae</taxon>
        <taxon>Portunus</taxon>
    </lineage>
</organism>
<accession>A0A5B7KB83</accession>
<protein>
    <submittedName>
        <fullName evidence="1">Uncharacterized protein</fullName>
    </submittedName>
</protein>
<reference evidence="1 2" key="1">
    <citation type="submission" date="2019-05" db="EMBL/GenBank/DDBJ databases">
        <title>Another draft genome of Portunus trituberculatus and its Hox gene families provides insights of decapod evolution.</title>
        <authorList>
            <person name="Jeong J.-H."/>
            <person name="Song I."/>
            <person name="Kim S."/>
            <person name="Choi T."/>
            <person name="Kim D."/>
            <person name="Ryu S."/>
            <person name="Kim W."/>
        </authorList>
    </citation>
    <scope>NUCLEOTIDE SEQUENCE [LARGE SCALE GENOMIC DNA]</scope>
    <source>
        <tissue evidence="1">Muscle</tissue>
    </source>
</reference>
<proteinExistence type="predicted"/>
<evidence type="ECO:0000313" key="1">
    <source>
        <dbReference type="EMBL" id="MPD02488.1"/>
    </source>
</evidence>
<dbReference type="AlphaFoldDB" id="A0A5B7KB83"/>